<proteinExistence type="predicted"/>
<evidence type="ECO:0000256" key="5">
    <source>
        <dbReference type="ARBA" id="ARBA00022741"/>
    </source>
</evidence>
<keyword evidence="5" id="KW-0547">Nucleotide-binding</keyword>
<dbReference type="InterPro" id="IPR017871">
    <property type="entry name" value="ABC_transporter-like_CS"/>
</dbReference>
<dbReference type="Gene3D" id="3.40.50.300">
    <property type="entry name" value="P-loop containing nucleotide triphosphate hydrolases"/>
    <property type="match status" value="2"/>
</dbReference>
<dbReference type="GO" id="GO:0005886">
    <property type="term" value="C:plasma membrane"/>
    <property type="evidence" value="ECO:0007669"/>
    <property type="project" value="UniProtKB-SubCell"/>
</dbReference>
<evidence type="ECO:0000313" key="13">
    <source>
        <dbReference type="Proteomes" id="UP000237441"/>
    </source>
</evidence>
<keyword evidence="6" id="KW-0067">ATP-binding</keyword>
<keyword evidence="3" id="KW-1003">Cell membrane</keyword>
<feature type="transmembrane region" description="Helical" evidence="9">
    <location>
        <begin position="1021"/>
        <end position="1041"/>
    </location>
</feature>
<feature type="transmembrane region" description="Helical" evidence="9">
    <location>
        <begin position="37"/>
        <end position="58"/>
    </location>
</feature>
<evidence type="ECO:0000256" key="3">
    <source>
        <dbReference type="ARBA" id="ARBA00022475"/>
    </source>
</evidence>
<feature type="transmembrane region" description="Helical" evidence="9">
    <location>
        <begin position="877"/>
        <end position="902"/>
    </location>
</feature>
<dbReference type="OrthoDB" id="6500128at2759"/>
<evidence type="ECO:0000256" key="4">
    <source>
        <dbReference type="ARBA" id="ARBA00022692"/>
    </source>
</evidence>
<evidence type="ECO:0000256" key="8">
    <source>
        <dbReference type="ARBA" id="ARBA00023136"/>
    </source>
</evidence>
<evidence type="ECO:0000256" key="1">
    <source>
        <dbReference type="ARBA" id="ARBA00004651"/>
    </source>
</evidence>
<dbReference type="PANTHER" id="PTHR24223:SF399">
    <property type="entry name" value="ABC TRANSPORTER ATNG"/>
    <property type="match status" value="1"/>
</dbReference>
<dbReference type="InterPro" id="IPR056227">
    <property type="entry name" value="TMD0_ABC"/>
</dbReference>
<feature type="transmembrane region" description="Helical" evidence="9">
    <location>
        <begin position="528"/>
        <end position="551"/>
    </location>
</feature>
<feature type="domain" description="ABC transmembrane type-1" evidence="11">
    <location>
        <begin position="886"/>
        <end position="1163"/>
    </location>
</feature>
<evidence type="ECO:0000256" key="7">
    <source>
        <dbReference type="ARBA" id="ARBA00022989"/>
    </source>
</evidence>
<feature type="domain" description="ABC transporter" evidence="10">
    <location>
        <begin position="613"/>
        <end position="842"/>
    </location>
</feature>
<dbReference type="EMBL" id="JRHA01000005">
    <property type="protein sequence ID" value="PQK15358.1"/>
    <property type="molecule type" value="Genomic_DNA"/>
</dbReference>
<evidence type="ECO:0008006" key="14">
    <source>
        <dbReference type="Google" id="ProtNLM"/>
    </source>
</evidence>
<dbReference type="Pfam" id="PF00005">
    <property type="entry name" value="ABC_tran"/>
    <property type="match status" value="2"/>
</dbReference>
<dbReference type="SUPFAM" id="SSF52540">
    <property type="entry name" value="P-loop containing nucleoside triphosphate hydrolases"/>
    <property type="match status" value="2"/>
</dbReference>
<feature type="transmembrane region" description="Helical" evidence="9">
    <location>
        <begin position="160"/>
        <end position="178"/>
    </location>
</feature>
<dbReference type="CDD" id="cd18580">
    <property type="entry name" value="ABC_6TM_ABCC_D2"/>
    <property type="match status" value="1"/>
</dbReference>
<dbReference type="InterPro" id="IPR050173">
    <property type="entry name" value="ABC_transporter_C-like"/>
</dbReference>
<feature type="transmembrane region" description="Helical" evidence="9">
    <location>
        <begin position="1105"/>
        <end position="1128"/>
    </location>
</feature>
<evidence type="ECO:0000313" key="12">
    <source>
        <dbReference type="EMBL" id="PQK15358.1"/>
    </source>
</evidence>
<feature type="transmembrane region" description="Helical" evidence="9">
    <location>
        <begin position="103"/>
        <end position="122"/>
    </location>
</feature>
<dbReference type="SUPFAM" id="SSF90123">
    <property type="entry name" value="ABC transporter transmembrane region"/>
    <property type="match status" value="2"/>
</dbReference>
<protein>
    <recommendedName>
        <fullName evidence="14">ABC transporter</fullName>
    </recommendedName>
</protein>
<dbReference type="Gene3D" id="1.20.1560.10">
    <property type="entry name" value="ABC transporter type 1, transmembrane domain"/>
    <property type="match status" value="2"/>
</dbReference>
<feature type="domain" description="ABC transmembrane type-1" evidence="11">
    <location>
        <begin position="281"/>
        <end position="554"/>
    </location>
</feature>
<reference evidence="12 13" key="1">
    <citation type="submission" date="2016-07" db="EMBL/GenBank/DDBJ databases">
        <title>Comparative genomics of the entomopathogenic fungus Beauveria bassiana.</title>
        <authorList>
            <person name="Valero Jimenez C.A."/>
            <person name="Zwaan B.J."/>
            <person name="Van Kan J.A."/>
            <person name="Takken W."/>
            <person name="Debets A.J."/>
            <person name="Schoustra S.E."/>
            <person name="Koenraadt C.J."/>
        </authorList>
    </citation>
    <scope>NUCLEOTIDE SEQUENCE [LARGE SCALE GENOMIC DNA]</scope>
    <source>
        <strain evidence="12 13">ARSEF 8028</strain>
    </source>
</reference>
<feature type="transmembrane region" description="Helical" evidence="9">
    <location>
        <begin position="281"/>
        <end position="302"/>
    </location>
</feature>
<dbReference type="InterPro" id="IPR003593">
    <property type="entry name" value="AAA+_ATPase"/>
</dbReference>
<feature type="transmembrane region" description="Helical" evidence="9">
    <location>
        <begin position="314"/>
        <end position="332"/>
    </location>
</feature>
<evidence type="ECO:0000256" key="9">
    <source>
        <dbReference type="SAM" id="Phobius"/>
    </source>
</evidence>
<dbReference type="InterPro" id="IPR027417">
    <property type="entry name" value="P-loop_NTPase"/>
</dbReference>
<feature type="transmembrane region" description="Helical" evidence="9">
    <location>
        <begin position="398"/>
        <end position="428"/>
    </location>
</feature>
<comment type="subcellular location">
    <subcellularLocation>
        <location evidence="1">Cell membrane</location>
        <topology evidence="1">Multi-pass membrane protein</topology>
    </subcellularLocation>
</comment>
<dbReference type="InterPro" id="IPR036640">
    <property type="entry name" value="ABC1_TM_sf"/>
</dbReference>
<comment type="caution">
    <text evidence="12">The sequence shown here is derived from an EMBL/GenBank/DDBJ whole genome shotgun (WGS) entry which is preliminary data.</text>
</comment>
<dbReference type="GO" id="GO:0140359">
    <property type="term" value="F:ABC-type transporter activity"/>
    <property type="evidence" value="ECO:0007669"/>
    <property type="project" value="InterPro"/>
</dbReference>
<dbReference type="Pfam" id="PF24357">
    <property type="entry name" value="TMD0_ABC"/>
    <property type="match status" value="1"/>
</dbReference>
<gene>
    <name evidence="12" type="ORF">BB8028_0005g08720</name>
</gene>
<keyword evidence="8 9" id="KW-0472">Membrane</keyword>
<evidence type="ECO:0000259" key="11">
    <source>
        <dbReference type="PROSITE" id="PS50929"/>
    </source>
</evidence>
<dbReference type="Pfam" id="PF00664">
    <property type="entry name" value="ABC_membrane"/>
    <property type="match status" value="2"/>
</dbReference>
<dbReference type="SMART" id="SM00382">
    <property type="entry name" value="AAA"/>
    <property type="match status" value="2"/>
</dbReference>
<evidence type="ECO:0000256" key="2">
    <source>
        <dbReference type="ARBA" id="ARBA00022448"/>
    </source>
</evidence>
<keyword evidence="4 9" id="KW-0812">Transmembrane</keyword>
<keyword evidence="2" id="KW-0813">Transport</keyword>
<keyword evidence="7 9" id="KW-1133">Transmembrane helix</keyword>
<name>A0A2S7YGQ8_BEABA</name>
<dbReference type="PANTHER" id="PTHR24223">
    <property type="entry name" value="ATP-BINDING CASSETTE SUB-FAMILY C"/>
    <property type="match status" value="1"/>
</dbReference>
<evidence type="ECO:0000256" key="6">
    <source>
        <dbReference type="ARBA" id="ARBA00022840"/>
    </source>
</evidence>
<feature type="domain" description="ABC transporter" evidence="10">
    <location>
        <begin position="1202"/>
        <end position="1438"/>
    </location>
</feature>
<dbReference type="PROSITE" id="PS50893">
    <property type="entry name" value="ABC_TRANSPORTER_2"/>
    <property type="match status" value="2"/>
</dbReference>
<dbReference type="PROSITE" id="PS00211">
    <property type="entry name" value="ABC_TRANSPORTER_1"/>
    <property type="match status" value="2"/>
</dbReference>
<dbReference type="Proteomes" id="UP000237441">
    <property type="component" value="Unassembled WGS sequence"/>
</dbReference>
<dbReference type="GO" id="GO:0016887">
    <property type="term" value="F:ATP hydrolysis activity"/>
    <property type="evidence" value="ECO:0007669"/>
    <property type="project" value="InterPro"/>
</dbReference>
<dbReference type="InterPro" id="IPR044726">
    <property type="entry name" value="ABCC_6TM_D2"/>
</dbReference>
<dbReference type="InterPro" id="IPR011527">
    <property type="entry name" value="ABC1_TM_dom"/>
</dbReference>
<sequence>MQTMDVFARAVVGEGDGAFGPTLDGLFDFSLSFEHSILSILPTSVFIVLTPVHVNHLWRRQPCVKPGVLLWLKMLSTLLLLSCQVASLALWAVSSVPRHDLAVASAAIACLGSICIFFLLYAEHIYSYRPSTLLSLYLTLMILFDIAKTRSYFLRADLDALAGLSVAVVVLELALLLFQEVPKRRLITNRSSQPRLSGEALSGFWGRALFLWVNSTLKLGFRSILRVEDLRDLGPEFSSERLYADFEPHWQAASTTSNHSLTHALLRTLYPEFLRVVVPRLCFLGFTFAQPWLIMSIIHAVVDGNPGSEVSGGLVGATALIYIGIAISRGYYKHHAYRSATLTRGILVTAILHKALKLTHTQLKKSAALTLMTADIETLTFTITTFHDLWASAFELALAIFMLAKIIGGACFFVLIPAVLSAMVSSYYTKRLGVARKTWNEKIEKRVGETKDVITQLKAIKMSGLAPFYANHIEDLREDEIKTSLPERSVRVGLLSVGALSDAITPVVVVAGALFWTRETEKLTTAQFFTVLSVVAVVVGPMTHLLTYLPFAIGGYAGLTRIQAFLRLEERFDSRQSGNGPVEGAPIDMMMIQAETLRKARESAEKGPSPFAIELVHVTINRLENAAIPLLDNISLQFRTGQISMIVGPVGAGKSTLCRAILGEQKLDRGFVLMGGIQVAYCDQSPWLQNMCIRDSVIAHCEYVLPWYRSVIWACALEEDLEQLPDGDKTMVGSGGGLISGGQKQRVALARAVYSRASVIVLDDVLSALDSETAEIILTRLLGDDGLLIQTGTTVIMTTNIREHLPLAHTVYALDGKGNVKETVNNSPELIRKEYLVSSSEKEASKEVEPFVPKAAADPSKDQAHQRQRGDFSLYMYYFRSSGIPMIILWILSISFAAVIRALPQIYASLWMDQDPYNMKWFYGYAALAIGTGITLAVSLFFYYFKVVPKSSRVLHNQLLKTTMKAQLPFITKTESGALVSKFSQDIGFLSQQLPQYFLEFTYTAVACLVSIGVIMSGASYAAIAVPALLIFLWQMQRFYLRTSRQIRHMDLEAKSPLYTLFQDVGDGIMHIRAFQWESDIKWQGYGLLDYSQRPYYHMYAIQRWLALVMDLTVAGIAMLLVGLAVNLPGKTSGGAIGLSLVTLVNLSESMSFLVQDWSNLETSLGAMARVREFNNTTPLEPEPVNNTGEKLPENWPSLGRIDITGVTAKYDPLDMSARPVLKDMSLIVHPREKVAIIGRTGSGKSSLLLAILSFLDYSGTIQIDGRDVRNISPDLLRSRIVTVSQDDVELAASIRVNLNPFELRNADDHISDDVMIDYLTRVKLWPLIQAHGGLDTQLRDLEFSKGQKQLLCIARAMLRRQQTSAHLILVDEATSNVDEETDEEIQREIAAAFANCTVLTVTHRMSAVHHADVIVEMENGNLNRVITRRAPRDDEAF</sequence>
<feature type="transmembrane region" description="Helical" evidence="9">
    <location>
        <begin position="134"/>
        <end position="154"/>
    </location>
</feature>
<feature type="transmembrane region" description="Helical" evidence="9">
    <location>
        <begin position="492"/>
        <end position="516"/>
    </location>
</feature>
<dbReference type="PROSITE" id="PS50929">
    <property type="entry name" value="ABC_TM1F"/>
    <property type="match status" value="2"/>
</dbReference>
<evidence type="ECO:0000259" key="10">
    <source>
        <dbReference type="PROSITE" id="PS50893"/>
    </source>
</evidence>
<dbReference type="GO" id="GO:0005524">
    <property type="term" value="F:ATP binding"/>
    <property type="evidence" value="ECO:0007669"/>
    <property type="project" value="UniProtKB-KW"/>
</dbReference>
<organism evidence="12 13">
    <name type="scientific">Beauveria bassiana</name>
    <name type="common">White muscardine disease fungus</name>
    <name type="synonym">Tritirachium shiotae</name>
    <dbReference type="NCBI Taxonomy" id="176275"/>
    <lineage>
        <taxon>Eukaryota</taxon>
        <taxon>Fungi</taxon>
        <taxon>Dikarya</taxon>
        <taxon>Ascomycota</taxon>
        <taxon>Pezizomycotina</taxon>
        <taxon>Sordariomycetes</taxon>
        <taxon>Hypocreomycetidae</taxon>
        <taxon>Hypocreales</taxon>
        <taxon>Cordycipitaceae</taxon>
        <taxon>Beauveria</taxon>
    </lineage>
</organism>
<dbReference type="InterPro" id="IPR003439">
    <property type="entry name" value="ABC_transporter-like_ATP-bd"/>
</dbReference>
<feature type="transmembrane region" description="Helical" evidence="9">
    <location>
        <begin position="70"/>
        <end position="91"/>
    </location>
</feature>
<accession>A0A2S7YGQ8</accession>
<feature type="transmembrane region" description="Helical" evidence="9">
    <location>
        <begin position="922"/>
        <end position="945"/>
    </location>
</feature>